<evidence type="ECO:0000313" key="3">
    <source>
        <dbReference type="Proteomes" id="UP000221623"/>
    </source>
</evidence>
<dbReference type="EMBL" id="KU189325">
    <property type="protein sequence ID" value="ALY07320.1"/>
    <property type="molecule type" value="Genomic_DNA"/>
</dbReference>
<reference evidence="2 3" key="1">
    <citation type="submission" date="2015-11" db="EMBL/GenBank/DDBJ databases">
        <authorList>
            <person name="Huynh M."/>
            <person name="Coelho R.E."/>
            <person name="Dang D.A."/>
            <person name="Stoddart K.E."/>
            <person name="Villegas R.L."/>
            <person name="Gibbs Z.A."/>
            <person name="Donegan-Quick R."/>
            <person name="Visi D.K."/>
            <person name="Allen M.S."/>
            <person name="Hughes L.E."/>
            <person name="Bradley K.W."/>
            <person name="Asai D.J."/>
            <person name="Bowman C.A."/>
            <person name="Russell D.A."/>
            <person name="Pope W.H."/>
            <person name="Jacobs-Sera D."/>
            <person name="Hendrix R.W."/>
            <person name="Hatfull G.F."/>
        </authorList>
    </citation>
    <scope>NUCLEOTIDE SEQUENCE [LARGE SCALE GENOMIC DNA]</scope>
</reference>
<dbReference type="InterPro" id="IPR027417">
    <property type="entry name" value="P-loop_NTPase"/>
</dbReference>
<gene>
    <name evidence="2" type="ORF">SEA_MAIH_70</name>
</gene>
<dbReference type="Proteomes" id="UP000221623">
    <property type="component" value="Segment"/>
</dbReference>
<dbReference type="SUPFAM" id="SSF46785">
    <property type="entry name" value="Winged helix' DNA-binding domain"/>
    <property type="match status" value="1"/>
</dbReference>
<dbReference type="Pfam" id="PF13412">
    <property type="entry name" value="HTH_24"/>
    <property type="match status" value="1"/>
</dbReference>
<dbReference type="InterPro" id="IPR036388">
    <property type="entry name" value="WH-like_DNA-bd_sf"/>
</dbReference>
<dbReference type="SUPFAM" id="SSF52540">
    <property type="entry name" value="P-loop containing nucleoside triphosphate hydrolases"/>
    <property type="match status" value="1"/>
</dbReference>
<accession>A0A0U4AYR2</accession>
<organism evidence="2 3">
    <name type="scientific">Streptomyces phage Maih</name>
    <dbReference type="NCBI Taxonomy" id="1775283"/>
    <lineage>
        <taxon>Viruses</taxon>
        <taxon>Duplodnaviria</taxon>
        <taxon>Heunggongvirae</taxon>
        <taxon>Uroviricota</taxon>
        <taxon>Caudoviricetes</taxon>
        <taxon>Woodruffvirus</taxon>
        <taxon>Woodruffvirus TP1604</taxon>
    </lineage>
</organism>
<sequence length="772" mass="84871">MFESCSTRQGVGCARVRGLERPERQTPYPPPANDHKSAVLARRNGLEHDRERAWERHRERPLTCASVRTGQHHGTVTGQPTNGTSRKDRTVDAFDTPTLIPERPKKQPGPTVNERLTRAGETVGRGLDLAGSVFAGPAQHWHDAATKRLGARTEDARKALLEANRNRRDAMRDLRRDRKAFEKARDEVAWWNVFNGERRAARAVVRDTRQLAAEARAVRREAAKAYPLTLPQLAARCHAAHMGATGLWWLVSDSIASDVAAGTSVAAIALNAATVWLGGRHVSHDTVDAALEALSPSQEERDLLQRLEPKMWHSVAEPRGLADVVAAGATLTNSGIQVKLTLNGSMDLATLQKKEAQLRAALRLREGTRMELREGKTGGHARLTLRTRSTADGLDLTGWKPGDAWAVNTITGEVVPVPLGKRILFAGTSGAGKSWSARPLMAEASEHEDHRLVIFDRKHIEARNWEHRARTATELDEMRDLCAELIAEGEARLKLIPRGEDVVSISPSRPRITVFVDEGGELISDSKTKHEADDEGRKDFGDIMTSMRTIARKYRAAEIILVWCTQKPALSGDGHGLDSQIAGQLVHRLSLALATTTDAQVVFGNDAIEKGWKANELPMPGFALFRNQELGPKSTPQMMKMRAMSPADVIALPPRPIWHRSTGRASAADVTARKAVEADAQALAATTVVDPWAGTDVDTDTVPLLDPPKARVSAEDRDDQIIRILEDDPCQTLSELARLTGASKSVVKRRLDQMEVDGLVVRDEDNCWHPVR</sequence>
<name>A0A0U4AYR2_9CAUD</name>
<dbReference type="CDD" id="cd00090">
    <property type="entry name" value="HTH_ARSR"/>
    <property type="match status" value="1"/>
</dbReference>
<feature type="region of interest" description="Disordered" evidence="1">
    <location>
        <begin position="70"/>
        <end position="89"/>
    </location>
</feature>
<evidence type="ECO:0000256" key="1">
    <source>
        <dbReference type="SAM" id="MobiDB-lite"/>
    </source>
</evidence>
<feature type="region of interest" description="Disordered" evidence="1">
    <location>
        <begin position="1"/>
        <end position="38"/>
    </location>
</feature>
<dbReference type="Gene3D" id="1.10.10.10">
    <property type="entry name" value="Winged helix-like DNA-binding domain superfamily/Winged helix DNA-binding domain"/>
    <property type="match status" value="1"/>
</dbReference>
<dbReference type="InterPro" id="IPR011991">
    <property type="entry name" value="ArsR-like_HTH"/>
</dbReference>
<dbReference type="InterPro" id="IPR036390">
    <property type="entry name" value="WH_DNA-bd_sf"/>
</dbReference>
<dbReference type="Gene3D" id="3.40.50.300">
    <property type="entry name" value="P-loop containing nucleotide triphosphate hydrolases"/>
    <property type="match status" value="1"/>
</dbReference>
<feature type="compositionally biased region" description="Polar residues" evidence="1">
    <location>
        <begin position="70"/>
        <end position="84"/>
    </location>
</feature>
<protein>
    <submittedName>
        <fullName evidence="2">FtsK-like DNA translocase</fullName>
    </submittedName>
</protein>
<evidence type="ECO:0000313" key="2">
    <source>
        <dbReference type="EMBL" id="ALY07320.1"/>
    </source>
</evidence>
<proteinExistence type="predicted"/>